<evidence type="ECO:0000313" key="2">
    <source>
        <dbReference type="Proteomes" id="UP000217257"/>
    </source>
</evidence>
<gene>
    <name evidence="1" type="ORF">CYFUS_009596</name>
</gene>
<reference evidence="1 2" key="1">
    <citation type="submission" date="2017-06" db="EMBL/GenBank/DDBJ databases">
        <title>Sequencing and comparative analysis of myxobacterial genomes.</title>
        <authorList>
            <person name="Rupp O."/>
            <person name="Goesmann A."/>
            <person name="Sogaard-Andersen L."/>
        </authorList>
    </citation>
    <scope>NUCLEOTIDE SEQUENCE [LARGE SCALE GENOMIC DNA]</scope>
    <source>
        <strain evidence="1 2">DSM 52655</strain>
    </source>
</reference>
<protein>
    <submittedName>
        <fullName evidence="1">Uncharacterized protein</fullName>
    </submittedName>
</protein>
<dbReference type="RefSeq" id="WP_095991443.1">
    <property type="nucleotide sequence ID" value="NZ_CP022098.1"/>
</dbReference>
<dbReference type="AlphaFoldDB" id="A0A250JJP8"/>
<name>A0A250JJP8_9BACT</name>
<accession>A0A250JJP8</accession>
<organism evidence="1 2">
    <name type="scientific">Cystobacter fuscus</name>
    <dbReference type="NCBI Taxonomy" id="43"/>
    <lineage>
        <taxon>Bacteria</taxon>
        <taxon>Pseudomonadati</taxon>
        <taxon>Myxococcota</taxon>
        <taxon>Myxococcia</taxon>
        <taxon>Myxococcales</taxon>
        <taxon>Cystobacterineae</taxon>
        <taxon>Archangiaceae</taxon>
        <taxon>Cystobacter</taxon>
    </lineage>
</organism>
<proteinExistence type="predicted"/>
<dbReference type="KEGG" id="cfus:CYFUS_009596"/>
<dbReference type="Proteomes" id="UP000217257">
    <property type="component" value="Chromosome"/>
</dbReference>
<evidence type="ECO:0000313" key="1">
    <source>
        <dbReference type="EMBL" id="ATB44115.1"/>
    </source>
</evidence>
<sequence>MTELVFAVRPAGGDRVSVFHLDVHDAEVVAVENHREAKTLSLRLRMRDGSDALLAFSGVEGVELGPFREQNVLLDLYVWSASREGTSERCRELELPERCTRAILAGELVLYEIDSSVGLGGYVLAKEAREANGREVNHSIESGR</sequence>
<dbReference type="EMBL" id="CP022098">
    <property type="protein sequence ID" value="ATB44115.1"/>
    <property type="molecule type" value="Genomic_DNA"/>
</dbReference>